<keyword evidence="5" id="KW-1185">Reference proteome</keyword>
<dbReference type="Proteomes" id="UP000032287">
    <property type="component" value="Unassembled WGS sequence"/>
</dbReference>
<reference evidence="3 6" key="2">
    <citation type="submission" date="2017-04" db="EMBL/GenBank/DDBJ databases">
        <title>The genome sequence of Weissella cibaria isolated from wild Drosophila.</title>
        <authorList>
            <person name="Ricks N.J."/>
            <person name="Carroll C."/>
            <person name="Walters A."/>
            <person name="Newell P.D."/>
            <person name="Chaston J.M."/>
        </authorList>
    </citation>
    <scope>NUCLEOTIDE SEQUENCE [LARGE SCALE GENOMIC DNA]</scope>
    <source>
        <strain evidence="3 6">DmW_103</strain>
    </source>
</reference>
<dbReference type="Proteomes" id="UP000193588">
    <property type="component" value="Unassembled WGS sequence"/>
</dbReference>
<reference evidence="4 7" key="3">
    <citation type="submission" date="2019-07" db="EMBL/GenBank/DDBJ databases">
        <title>Genome sequence of Weissella cibaria GK1.</title>
        <authorList>
            <person name="Choi H.-J."/>
        </authorList>
    </citation>
    <scope>NUCLEOTIDE SEQUENCE [LARGE SCALE GENOMIC DNA]</scope>
    <source>
        <strain evidence="4 7">GK1</strain>
    </source>
</reference>
<dbReference type="EMBL" id="VNHC01000002">
    <property type="protein sequence ID" value="TVV27014.1"/>
    <property type="molecule type" value="Genomic_DNA"/>
</dbReference>
<dbReference type="EMBL" id="JWHU01000038">
    <property type="protein sequence ID" value="KIU19403.1"/>
    <property type="molecule type" value="Genomic_DNA"/>
</dbReference>
<accession>A0A0D1JCU8</accession>
<evidence type="ECO:0000313" key="1">
    <source>
        <dbReference type="EMBL" id="KIU19403.1"/>
    </source>
</evidence>
<evidence type="ECO:0000313" key="6">
    <source>
        <dbReference type="Proteomes" id="UP000193588"/>
    </source>
</evidence>
<dbReference type="EMBL" id="JWHT01000042">
    <property type="protein sequence ID" value="KIU22224.1"/>
    <property type="molecule type" value="Genomic_DNA"/>
</dbReference>
<name>A0A0D1JCU8_9LACO</name>
<dbReference type="STRING" id="137591.AO080_10290"/>
<protein>
    <submittedName>
        <fullName evidence="3">DUF956 domain-containing protein</fullName>
    </submittedName>
    <submittedName>
        <fullName evidence="4">DUF956 family protein</fullName>
    </submittedName>
</protein>
<dbReference type="OrthoDB" id="1646215at2"/>
<reference evidence="1 5" key="1">
    <citation type="journal article" date="2015" name="Microbiology (Mosc.)">
        <title>Genomics of the Weissella cibaria species with an examination of its metabolic traits.</title>
        <authorList>
            <person name="Lynch K.M."/>
            <person name="Lucid A."/>
            <person name="Arendt E.K."/>
            <person name="Sleator R.D."/>
            <person name="Lucey B."/>
            <person name="Coffey A."/>
        </authorList>
    </citation>
    <scope>NUCLEOTIDE SEQUENCE [LARGE SCALE GENOMIC DNA]</scope>
    <source>
        <strain evidence="2">AB3b</strain>
        <strain evidence="1 5">MG1</strain>
    </source>
</reference>
<proteinExistence type="predicted"/>
<sequence>MVQALNTKLFLEGNANAMMSPVNIKQGRIFYGDQGIEFRANAGGGYIQIPWTNIETISMEIFLKFYFRGFFIKTTQGQTFEFVGGKAKQALTIFREQLKADQIRRRKGVLERNK</sequence>
<gene>
    <name evidence="2" type="ORF">ab3b_01839</name>
    <name evidence="3" type="ORF">B9D04_11320</name>
    <name evidence="4" type="ORF">FO435_03555</name>
    <name evidence="1" type="ORF">QX99_01965</name>
</gene>
<dbReference type="AlphaFoldDB" id="A0A0D1JCU8"/>
<evidence type="ECO:0000313" key="3">
    <source>
        <dbReference type="EMBL" id="OSP87963.1"/>
    </source>
</evidence>
<dbReference type="KEGG" id="wcb:AO080_10290"/>
<dbReference type="Proteomes" id="UP000320012">
    <property type="component" value="Unassembled WGS sequence"/>
</dbReference>
<dbReference type="GeneID" id="66962788"/>
<evidence type="ECO:0000313" key="4">
    <source>
        <dbReference type="EMBL" id="TVV27014.1"/>
    </source>
</evidence>
<evidence type="ECO:0000313" key="5">
    <source>
        <dbReference type="Proteomes" id="UP000032287"/>
    </source>
</evidence>
<dbReference type="eggNOG" id="COG4687">
    <property type="taxonomic scope" value="Bacteria"/>
</dbReference>
<dbReference type="InterPro" id="IPR010360">
    <property type="entry name" value="DUF956"/>
</dbReference>
<dbReference type="PATRIC" id="fig|137591.24.peg.1785"/>
<evidence type="ECO:0000313" key="2">
    <source>
        <dbReference type="EMBL" id="KIU22224.1"/>
    </source>
</evidence>
<evidence type="ECO:0000313" key="7">
    <source>
        <dbReference type="Proteomes" id="UP000320012"/>
    </source>
</evidence>
<comment type="caution">
    <text evidence="1">The sequence shown here is derived from an EMBL/GenBank/DDBJ whole genome shotgun (WGS) entry which is preliminary data.</text>
</comment>
<dbReference type="RefSeq" id="WP_010368859.1">
    <property type="nucleotide sequence ID" value="NZ_BJEF01000014.1"/>
</dbReference>
<dbReference type="Pfam" id="PF06115">
    <property type="entry name" value="DUF956"/>
    <property type="match status" value="1"/>
</dbReference>
<organism evidence="1 5">
    <name type="scientific">Weissella cibaria</name>
    <dbReference type="NCBI Taxonomy" id="137591"/>
    <lineage>
        <taxon>Bacteria</taxon>
        <taxon>Bacillati</taxon>
        <taxon>Bacillota</taxon>
        <taxon>Bacilli</taxon>
        <taxon>Lactobacillales</taxon>
        <taxon>Lactobacillaceae</taxon>
        <taxon>Weissella</taxon>
    </lineage>
</organism>
<dbReference type="Proteomes" id="UP000032289">
    <property type="component" value="Unassembled WGS sequence"/>
</dbReference>
<dbReference type="EMBL" id="NDXJ01000022">
    <property type="protein sequence ID" value="OSP87963.1"/>
    <property type="molecule type" value="Genomic_DNA"/>
</dbReference>